<feature type="domain" description="YetF C-terminal" evidence="8">
    <location>
        <begin position="83"/>
        <end position="212"/>
    </location>
</feature>
<dbReference type="AlphaFoldDB" id="A0A0V8H6W9"/>
<feature type="transmembrane region" description="Helical" evidence="7">
    <location>
        <begin position="59"/>
        <end position="79"/>
    </location>
</feature>
<dbReference type="PANTHER" id="PTHR34582">
    <property type="entry name" value="UPF0702 TRANSMEMBRANE PROTEIN YCAP"/>
    <property type="match status" value="1"/>
</dbReference>
<keyword evidence="4 7" id="KW-0812">Transmembrane</keyword>
<evidence type="ECO:0000256" key="6">
    <source>
        <dbReference type="ARBA" id="ARBA00023136"/>
    </source>
</evidence>
<keyword evidence="5 7" id="KW-1133">Transmembrane helix</keyword>
<accession>A0A0V8H6W9</accession>
<keyword evidence="3" id="KW-1003">Cell membrane</keyword>
<sequence>MNEILITAARTFISFIVLLLVTFTVGKHINSHKNHYSFALSVTIGSLIANMAFNLKVKFSYMFISYITLIALFYIAMVLSNGNRKMRKWISGGPTVLIEKGKVLDHNMKKLKYTIDDLNQLLREKDVFDITQVEYALLEVSGELSVLKKEAFRPTTRSDLSLPSSQMSLPVEVIMEGELVSKNLTGEYSQEWVRNQCQIRNVQLEDIYYAVVNSKGKLFFDLYDDDLKKPADVE</sequence>
<feature type="transmembrane region" description="Helical" evidence="7">
    <location>
        <begin position="6"/>
        <end position="24"/>
    </location>
</feature>
<dbReference type="InterPro" id="IPR023090">
    <property type="entry name" value="UPF0702_alpha/beta_dom_sf"/>
</dbReference>
<dbReference type="Pfam" id="PF04239">
    <property type="entry name" value="DUF421"/>
    <property type="match status" value="1"/>
</dbReference>
<gene>
    <name evidence="9" type="ORF">GA0061094_4092</name>
</gene>
<evidence type="ECO:0000256" key="5">
    <source>
        <dbReference type="ARBA" id="ARBA00022989"/>
    </source>
</evidence>
<keyword evidence="10" id="KW-1185">Reference proteome</keyword>
<reference evidence="10" key="1">
    <citation type="submission" date="2016-08" db="EMBL/GenBank/DDBJ databases">
        <authorList>
            <person name="Varghese N."/>
            <person name="Submissions Spin"/>
        </authorList>
    </citation>
    <scope>NUCLEOTIDE SEQUENCE [LARGE SCALE GENOMIC DNA]</scope>
    <source>
        <strain evidence="10">SGD-1123</strain>
    </source>
</reference>
<dbReference type="PANTHER" id="PTHR34582:SF7">
    <property type="entry name" value="UPF0702 TRANSMEMBRANE PROTEIN YDFS"/>
    <property type="match status" value="1"/>
</dbReference>
<proteinExistence type="inferred from homology"/>
<comment type="similarity">
    <text evidence="2">Belongs to the UPF0702 family.</text>
</comment>
<comment type="subcellular location">
    <subcellularLocation>
        <location evidence="1">Cell membrane</location>
        <topology evidence="1">Multi-pass membrane protein</topology>
    </subcellularLocation>
</comment>
<evidence type="ECO:0000313" key="9">
    <source>
        <dbReference type="EMBL" id="SCC33900.1"/>
    </source>
</evidence>
<dbReference type="Proteomes" id="UP000181997">
    <property type="component" value="Unassembled WGS sequence"/>
</dbReference>
<evidence type="ECO:0000313" key="10">
    <source>
        <dbReference type="Proteomes" id="UP000181997"/>
    </source>
</evidence>
<protein>
    <submittedName>
        <fullName evidence="9">Uncharacterized membrane protein YcaP, DUF421 family</fullName>
    </submittedName>
</protein>
<evidence type="ECO:0000256" key="4">
    <source>
        <dbReference type="ARBA" id="ARBA00022692"/>
    </source>
</evidence>
<evidence type="ECO:0000256" key="3">
    <source>
        <dbReference type="ARBA" id="ARBA00022475"/>
    </source>
</evidence>
<dbReference type="GO" id="GO:0005886">
    <property type="term" value="C:plasma membrane"/>
    <property type="evidence" value="ECO:0007669"/>
    <property type="project" value="UniProtKB-SubCell"/>
</dbReference>
<organism evidence="9 10">
    <name type="scientific">[Bacillus] enclensis</name>
    <dbReference type="NCBI Taxonomy" id="1402860"/>
    <lineage>
        <taxon>Bacteria</taxon>
        <taxon>Bacillati</taxon>
        <taxon>Bacillota</taxon>
        <taxon>Bacilli</taxon>
        <taxon>Bacillales</taxon>
        <taxon>Bacillaceae</taxon>
        <taxon>Rossellomorea</taxon>
    </lineage>
</organism>
<dbReference type="RefSeq" id="WP_058299877.1">
    <property type="nucleotide sequence ID" value="NZ_FMAU01000009.1"/>
</dbReference>
<evidence type="ECO:0000259" key="8">
    <source>
        <dbReference type="Pfam" id="PF04239"/>
    </source>
</evidence>
<name>A0A0V8H6W9_9BACI</name>
<dbReference type="InterPro" id="IPR007353">
    <property type="entry name" value="DUF421"/>
</dbReference>
<feature type="transmembrane region" description="Helical" evidence="7">
    <location>
        <begin position="36"/>
        <end position="53"/>
    </location>
</feature>
<dbReference type="EMBL" id="FMAU01000009">
    <property type="protein sequence ID" value="SCC33900.1"/>
    <property type="molecule type" value="Genomic_DNA"/>
</dbReference>
<evidence type="ECO:0000256" key="7">
    <source>
        <dbReference type="SAM" id="Phobius"/>
    </source>
</evidence>
<keyword evidence="6 7" id="KW-0472">Membrane</keyword>
<dbReference type="OrthoDB" id="9778331at2"/>
<evidence type="ECO:0000256" key="2">
    <source>
        <dbReference type="ARBA" id="ARBA00006448"/>
    </source>
</evidence>
<evidence type="ECO:0000256" key="1">
    <source>
        <dbReference type="ARBA" id="ARBA00004651"/>
    </source>
</evidence>
<dbReference type="Gene3D" id="3.30.240.20">
    <property type="entry name" value="bsu07140 like domains"/>
    <property type="match status" value="2"/>
</dbReference>